<sequence length="43" mass="4982">MNPLFSMYSRLQRGDEVSFSNSLFILNEVLKPKKRGDPNNQPI</sequence>
<gene>
    <name evidence="1" type="ordered locus">CKC_02820</name>
</gene>
<name>E4UD73_LIBSC</name>
<reference evidence="2" key="1">
    <citation type="submission" date="2010-11" db="EMBL/GenBank/DDBJ databases">
        <title>Complete genome sequence of Candidatus Liberibacter solanacearum CLso-ZC1.</title>
        <authorList>
            <person name="Lin H."/>
            <person name="Doddapaneni H.V."/>
            <person name="Lou B."/>
            <person name="Civerolo E.L."/>
            <person name="Chen C."/>
            <person name="Duan Y."/>
            <person name="Zhou L."/>
            <person name="Glynn J."/>
        </authorList>
    </citation>
    <scope>NUCLEOTIDE SEQUENCE [LARGE SCALE GENOMIC DNA]</scope>
    <source>
        <strain evidence="2">CLso-ZC1</strain>
    </source>
</reference>
<protein>
    <submittedName>
        <fullName evidence="1">Uncharacterized protein</fullName>
    </submittedName>
</protein>
<dbReference type="Proteomes" id="UP000007038">
    <property type="component" value="Chromosome"/>
</dbReference>
<dbReference type="KEGG" id="lso:CKC_02820"/>
<evidence type="ECO:0000313" key="2">
    <source>
        <dbReference type="Proteomes" id="UP000007038"/>
    </source>
</evidence>
<evidence type="ECO:0000313" key="1">
    <source>
        <dbReference type="EMBL" id="ADR52313.1"/>
    </source>
</evidence>
<reference key="2">
    <citation type="submission" date="2010-11" db="EMBL/GenBank/DDBJ databases">
        <authorList>
            <person name="Lin H."/>
            <person name="Doddapaneni H.V."/>
            <person name="Lou B."/>
            <person name="Civerolo E.L."/>
            <person name="Chen C."/>
            <person name="Duan Y."/>
            <person name="Zhou L."/>
            <person name="Glynn J."/>
        </authorList>
    </citation>
    <scope>NUCLEOTIDE SEQUENCE</scope>
    <source>
        <strain>CLso-ZC1</strain>
    </source>
</reference>
<organism evidence="1 2">
    <name type="scientific">Liberibacter solanacearum (strain CLso-ZC1)</name>
    <dbReference type="NCBI Taxonomy" id="658172"/>
    <lineage>
        <taxon>Bacteria</taxon>
        <taxon>Pseudomonadati</taxon>
        <taxon>Pseudomonadota</taxon>
        <taxon>Alphaproteobacteria</taxon>
        <taxon>Hyphomicrobiales</taxon>
        <taxon>Rhizobiaceae</taxon>
        <taxon>Liberibacter</taxon>
    </lineage>
</organism>
<proteinExistence type="predicted"/>
<accession>E4UD73</accession>
<dbReference type="EMBL" id="CP002371">
    <property type="protein sequence ID" value="ADR52313.1"/>
    <property type="molecule type" value="Genomic_DNA"/>
</dbReference>
<dbReference type="AlphaFoldDB" id="E4UD73"/>
<reference evidence="1 2" key="3">
    <citation type="journal article" date="2011" name="PLoS ONE">
        <title>The Complete Genome Sequence of 'Candidatus Liberibacter solanacearum', the Bacterium Associated with Potato Zebra Chip Disease.</title>
        <authorList>
            <person name="Lin H."/>
            <person name="Lou B."/>
            <person name="Glynn J.M."/>
            <person name="Doddapaneni H."/>
            <person name="Civerolo E.L."/>
            <person name="Chen C."/>
            <person name="Duan Y."/>
            <person name="Zhou L."/>
            <person name="Vahling C.M."/>
        </authorList>
    </citation>
    <scope>NUCLEOTIDE SEQUENCE [LARGE SCALE GENOMIC DNA]</scope>
    <source>
        <strain evidence="1 2">CLso-ZC1</strain>
    </source>
</reference>
<dbReference type="HOGENOM" id="CLU_3235561_0_0_5"/>